<feature type="transmembrane region" description="Helical" evidence="1">
    <location>
        <begin position="31"/>
        <end position="49"/>
    </location>
</feature>
<reference evidence="3" key="1">
    <citation type="submission" date="2015-07" db="EMBL/GenBank/DDBJ databases">
        <title>Near-Complete Genome Sequence of the Cellulolytic Bacterium Bacteroides (Pseudobacteroides) cellulosolvens ATCC 35603.</title>
        <authorList>
            <person name="Dassa B."/>
            <person name="Utturkar S.M."/>
            <person name="Klingeman D.M."/>
            <person name="Hurt R.A."/>
            <person name="Keller M."/>
            <person name="Xu J."/>
            <person name="Reddy Y.H.K."/>
            <person name="Borovok I."/>
            <person name="Grinberg I.R."/>
            <person name="Lamed R."/>
            <person name="Zhivin O."/>
            <person name="Bayer E.A."/>
            <person name="Brown S.D."/>
        </authorList>
    </citation>
    <scope>NUCLEOTIDE SEQUENCE [LARGE SCALE GENOMIC DNA]</scope>
    <source>
        <strain evidence="3">DSM 2933</strain>
    </source>
</reference>
<dbReference type="AlphaFoldDB" id="A0A0L6JP40"/>
<proteinExistence type="predicted"/>
<comment type="caution">
    <text evidence="2">The sequence shown here is derived from an EMBL/GenBank/DDBJ whole genome shotgun (WGS) entry which is preliminary data.</text>
</comment>
<dbReference type="EMBL" id="LGTC01000001">
    <property type="protein sequence ID" value="KNY27606.1"/>
    <property type="molecule type" value="Genomic_DNA"/>
</dbReference>
<protein>
    <submittedName>
        <fullName evidence="2">Uncharacterized protein</fullName>
    </submittedName>
</protein>
<feature type="transmembrane region" description="Helical" evidence="1">
    <location>
        <begin position="6"/>
        <end position="24"/>
    </location>
</feature>
<dbReference type="Proteomes" id="UP000036923">
    <property type="component" value="Unassembled WGS sequence"/>
</dbReference>
<feature type="transmembrane region" description="Helical" evidence="1">
    <location>
        <begin position="61"/>
        <end position="85"/>
    </location>
</feature>
<organism evidence="2 3">
    <name type="scientific">Pseudobacteroides cellulosolvens ATCC 35603 = DSM 2933</name>
    <dbReference type="NCBI Taxonomy" id="398512"/>
    <lineage>
        <taxon>Bacteria</taxon>
        <taxon>Bacillati</taxon>
        <taxon>Bacillota</taxon>
        <taxon>Clostridia</taxon>
        <taxon>Eubacteriales</taxon>
        <taxon>Oscillospiraceae</taxon>
        <taxon>Pseudobacteroides</taxon>
    </lineage>
</organism>
<keyword evidence="3" id="KW-1185">Reference proteome</keyword>
<sequence>MNYYFFVFEIIIYGFFFSFLINARKKGIHKIMQLISGAVFGVLLEWVTIKQLNGYSYGKFMIMIADVPLVIGIAWSMIINSVMHFSDRLILPKWSKCILDGLLALNIDLAMATIATFPEYQ</sequence>
<keyword evidence="1" id="KW-1133">Transmembrane helix</keyword>
<evidence type="ECO:0000313" key="3">
    <source>
        <dbReference type="Proteomes" id="UP000036923"/>
    </source>
</evidence>
<evidence type="ECO:0000256" key="1">
    <source>
        <dbReference type="SAM" id="Phobius"/>
    </source>
</evidence>
<accession>A0A0L6JP40</accession>
<name>A0A0L6JP40_9FIRM</name>
<evidence type="ECO:0000313" key="2">
    <source>
        <dbReference type="EMBL" id="KNY27606.1"/>
    </source>
</evidence>
<dbReference type="STRING" id="398512.Bccel_2877"/>
<keyword evidence="1" id="KW-0472">Membrane</keyword>
<keyword evidence="1" id="KW-0812">Transmembrane</keyword>
<gene>
    <name evidence="2" type="ORF">Bccel_2877</name>
</gene>